<feature type="non-terminal residue" evidence="2">
    <location>
        <position position="94"/>
    </location>
</feature>
<comment type="caution">
    <text evidence="2">The sequence shown here is derived from an EMBL/GenBank/DDBJ whole genome shotgun (WGS) entry which is preliminary data.</text>
</comment>
<evidence type="ECO:0000256" key="1">
    <source>
        <dbReference type="SAM" id="MobiDB-lite"/>
    </source>
</evidence>
<dbReference type="AlphaFoldDB" id="A0A5J4VGJ1"/>
<organism evidence="2 3">
    <name type="scientific">Streblomastix strix</name>
    <dbReference type="NCBI Taxonomy" id="222440"/>
    <lineage>
        <taxon>Eukaryota</taxon>
        <taxon>Metamonada</taxon>
        <taxon>Preaxostyla</taxon>
        <taxon>Oxymonadida</taxon>
        <taxon>Streblomastigidae</taxon>
        <taxon>Streblomastix</taxon>
    </lineage>
</organism>
<dbReference type="Proteomes" id="UP000324800">
    <property type="component" value="Unassembled WGS sequence"/>
</dbReference>
<accession>A0A5J4VGJ1</accession>
<dbReference type="EMBL" id="SNRW01007265">
    <property type="protein sequence ID" value="KAA6381544.1"/>
    <property type="molecule type" value="Genomic_DNA"/>
</dbReference>
<proteinExistence type="predicted"/>
<name>A0A5J4VGJ1_9EUKA</name>
<gene>
    <name evidence="2" type="ORF">EZS28_022928</name>
</gene>
<sequence length="94" mass="10891">MKLRSKDSGSRRLHSKYPDRITNDPSHHMLTKVADFKGSCWNAFIRQSETVITSFLRISDGEKLNLCSLKDVGYDKKYNQYYYAAYSSESQISL</sequence>
<feature type="region of interest" description="Disordered" evidence="1">
    <location>
        <begin position="1"/>
        <end position="24"/>
    </location>
</feature>
<evidence type="ECO:0000313" key="3">
    <source>
        <dbReference type="Proteomes" id="UP000324800"/>
    </source>
</evidence>
<reference evidence="2 3" key="1">
    <citation type="submission" date="2019-03" db="EMBL/GenBank/DDBJ databases">
        <title>Single cell metagenomics reveals metabolic interactions within the superorganism composed of flagellate Streblomastix strix and complex community of Bacteroidetes bacteria on its surface.</title>
        <authorList>
            <person name="Treitli S.C."/>
            <person name="Kolisko M."/>
            <person name="Husnik F."/>
            <person name="Keeling P."/>
            <person name="Hampl V."/>
        </authorList>
    </citation>
    <scope>NUCLEOTIDE SEQUENCE [LARGE SCALE GENOMIC DNA]</scope>
    <source>
        <strain evidence="2">ST1C</strain>
    </source>
</reference>
<evidence type="ECO:0000313" key="2">
    <source>
        <dbReference type="EMBL" id="KAA6381544.1"/>
    </source>
</evidence>
<protein>
    <submittedName>
        <fullName evidence="2">Uncharacterized protein</fullName>
    </submittedName>
</protein>